<dbReference type="HOGENOM" id="CLU_1924951_0_0_0"/>
<protein>
    <submittedName>
        <fullName evidence="1">Uncharacterized protein</fullName>
    </submittedName>
</protein>
<evidence type="ECO:0000313" key="2">
    <source>
        <dbReference type="Proteomes" id="UP000006233"/>
    </source>
</evidence>
<dbReference type="Proteomes" id="UP000006233">
    <property type="component" value="Unassembled WGS sequence"/>
</dbReference>
<accession>C9N1I8</accession>
<dbReference type="EMBL" id="ACVB02000029">
    <property type="protein sequence ID" value="EEX73381.1"/>
    <property type="molecule type" value="Genomic_DNA"/>
</dbReference>
<reference evidence="1 2" key="1">
    <citation type="submission" date="2009-09" db="EMBL/GenBank/DDBJ databases">
        <authorList>
            <person name="Weinstock G."/>
            <person name="Sodergren E."/>
            <person name="Clifton S."/>
            <person name="Fulton L."/>
            <person name="Fulton B."/>
            <person name="Courtney L."/>
            <person name="Fronick C."/>
            <person name="Harrison M."/>
            <person name="Strong C."/>
            <person name="Farmer C."/>
            <person name="Delahaunty K."/>
            <person name="Markovic C."/>
            <person name="Hall O."/>
            <person name="Minx P."/>
            <person name="Tomlinson C."/>
            <person name="Mitreva M."/>
            <person name="Nelson J."/>
            <person name="Hou S."/>
            <person name="Wollam A."/>
            <person name="Pepin K.H."/>
            <person name="Johnson M."/>
            <person name="Bhonagiri V."/>
            <person name="Nash W.E."/>
            <person name="Warren W."/>
            <person name="Chinwalla A."/>
            <person name="Mardis E.R."/>
            <person name="Wilson R.K."/>
        </authorList>
    </citation>
    <scope>NUCLEOTIDE SEQUENCE [LARGE SCALE GENOMIC DNA]</scope>
    <source>
        <strain evidence="1 2">F0254</strain>
    </source>
</reference>
<name>C9N1I8_9FUSO</name>
<proteinExistence type="predicted"/>
<gene>
    <name evidence="1" type="ORF">GCWU000323_02709</name>
</gene>
<sequence length="145" mass="16513">MYQNLGGGFVMKKLLLGFIFICACTTTYAYPKDINITKSEGAYIRGHFTTLFGKNSICQNIGRTYVNYPDIYDGKRPDLNKALLNLIKKGGNYTPQGSQPEGSDPYIGEVGYWYFNNCKLFPSGIRKIKALDYFYGHMMYFEEEG</sequence>
<comment type="caution">
    <text evidence="1">The sequence shown here is derived from an EMBL/GenBank/DDBJ whole genome shotgun (WGS) entry which is preliminary data.</text>
</comment>
<dbReference type="AlphaFoldDB" id="C9N1I8"/>
<organism evidence="1 2">
    <name type="scientific">Leptotrichia hofstadii F0254</name>
    <dbReference type="NCBI Taxonomy" id="634994"/>
    <lineage>
        <taxon>Bacteria</taxon>
        <taxon>Fusobacteriati</taxon>
        <taxon>Fusobacteriota</taxon>
        <taxon>Fusobacteriia</taxon>
        <taxon>Fusobacteriales</taxon>
        <taxon>Leptotrichiaceae</taxon>
        <taxon>Leptotrichia</taxon>
    </lineage>
</organism>
<evidence type="ECO:0000313" key="1">
    <source>
        <dbReference type="EMBL" id="EEX73381.1"/>
    </source>
</evidence>